<reference evidence="1 2" key="1">
    <citation type="submission" date="2014-04" db="EMBL/GenBank/DDBJ databases">
        <authorList>
            <person name="Bishop-Lilly K.A."/>
            <person name="Broomall S.M."/>
            <person name="Chain P.S."/>
            <person name="Chertkov O."/>
            <person name="Coyne S.R."/>
            <person name="Daligault H.E."/>
            <person name="Davenport K.W."/>
            <person name="Erkkila T."/>
            <person name="Frey K.G."/>
            <person name="Gibbons H.S."/>
            <person name="Gu W."/>
            <person name="Jaissle J."/>
            <person name="Johnson S.L."/>
            <person name="Koroleva G.I."/>
            <person name="Ladner J.T."/>
            <person name="Lo C.-C."/>
            <person name="Minogue T.D."/>
            <person name="Munk C."/>
            <person name="Palacios G.F."/>
            <person name="Redden C.L."/>
            <person name="Rosenzweig C.N."/>
            <person name="Scholz M.B."/>
            <person name="Teshima H."/>
            <person name="Xu Y."/>
        </authorList>
    </citation>
    <scope>NUCLEOTIDE SEQUENCE [LARGE SCALE GENOMIC DNA]</scope>
    <source>
        <strain evidence="1 2">8244</strain>
    </source>
</reference>
<evidence type="ECO:0000313" key="1">
    <source>
        <dbReference type="EMBL" id="KFM84964.1"/>
    </source>
</evidence>
<name>A0A090XHT9_PAEMA</name>
<evidence type="ECO:0000313" key="2">
    <source>
        <dbReference type="Proteomes" id="UP000029278"/>
    </source>
</evidence>
<sequence length="93" mass="10837">MFCRLFAFPDRFLRNFTMITLLWRRGHGKVHANIGTLRGNRRHGGPAFAPFRKPLSICRKFLWAFLRYLTNFPLPCSYNGTYLTNLEKAVPGC</sequence>
<proteinExistence type="predicted"/>
<dbReference type="STRING" id="44252.DJ90_6183"/>
<dbReference type="AlphaFoldDB" id="A0A090XHT9"/>
<dbReference type="Proteomes" id="UP000029278">
    <property type="component" value="Unassembled WGS sequence"/>
</dbReference>
<gene>
    <name evidence="1" type="ORF">DJ90_6183</name>
</gene>
<organism evidence="1 2">
    <name type="scientific">Paenibacillus macerans</name>
    <name type="common">Bacillus macerans</name>
    <dbReference type="NCBI Taxonomy" id="44252"/>
    <lineage>
        <taxon>Bacteria</taxon>
        <taxon>Bacillati</taxon>
        <taxon>Bacillota</taxon>
        <taxon>Bacilli</taxon>
        <taxon>Bacillales</taxon>
        <taxon>Paenibacillaceae</taxon>
        <taxon>Paenibacillus</taxon>
    </lineage>
</organism>
<dbReference type="HOGENOM" id="CLU_2396825_0_0_9"/>
<dbReference type="EMBL" id="JMQA01000061">
    <property type="protein sequence ID" value="KFM84964.1"/>
    <property type="molecule type" value="Genomic_DNA"/>
</dbReference>
<protein>
    <submittedName>
        <fullName evidence="1">Uncharacterized protein</fullName>
    </submittedName>
</protein>
<accession>A0A090XHT9</accession>
<comment type="caution">
    <text evidence="1">The sequence shown here is derived from an EMBL/GenBank/DDBJ whole genome shotgun (WGS) entry which is preliminary data.</text>
</comment>
<keyword evidence="2" id="KW-1185">Reference proteome</keyword>